<proteinExistence type="predicted"/>
<organism evidence="2 3">
    <name type="scientific">Photobacterium galatheae</name>
    <dbReference type="NCBI Taxonomy" id="1654360"/>
    <lineage>
        <taxon>Bacteria</taxon>
        <taxon>Pseudomonadati</taxon>
        <taxon>Pseudomonadota</taxon>
        <taxon>Gammaproteobacteria</taxon>
        <taxon>Vibrionales</taxon>
        <taxon>Vibrionaceae</taxon>
        <taxon>Photobacterium</taxon>
    </lineage>
</organism>
<comment type="caution">
    <text evidence="2">The sequence shown here is derived from an EMBL/GenBank/DDBJ whole genome shotgun (WGS) entry which is preliminary data.</text>
</comment>
<gene>
    <name evidence="2" type="ORF">EA58_13770</name>
</gene>
<evidence type="ECO:0008006" key="4">
    <source>
        <dbReference type="Google" id="ProtNLM"/>
    </source>
</evidence>
<dbReference type="RefSeq" id="WP_036753616.1">
    <property type="nucleotide sequence ID" value="NZ_JAGSGC010000004.1"/>
</dbReference>
<dbReference type="Gene3D" id="3.40.30.10">
    <property type="entry name" value="Glutaredoxin"/>
    <property type="match status" value="1"/>
</dbReference>
<evidence type="ECO:0000256" key="1">
    <source>
        <dbReference type="SAM" id="SignalP"/>
    </source>
</evidence>
<dbReference type="EMBL" id="JMIB01000027">
    <property type="protein sequence ID" value="KDM90824.1"/>
    <property type="molecule type" value="Genomic_DNA"/>
</dbReference>
<protein>
    <recommendedName>
        <fullName evidence="4">Thioredoxin-like fold domain-containing protein</fullName>
    </recommendedName>
</protein>
<dbReference type="STRING" id="1654360.EA58_13770"/>
<name>A0A066RKG2_9GAMM</name>
<dbReference type="SUPFAM" id="SSF52833">
    <property type="entry name" value="Thioredoxin-like"/>
    <property type="match status" value="1"/>
</dbReference>
<feature type="chain" id="PRO_5001625820" description="Thioredoxin-like fold domain-containing protein" evidence="1">
    <location>
        <begin position="21"/>
        <end position="234"/>
    </location>
</feature>
<dbReference type="Proteomes" id="UP000027192">
    <property type="component" value="Unassembled WGS sequence"/>
</dbReference>
<evidence type="ECO:0000313" key="3">
    <source>
        <dbReference type="Proteomes" id="UP000027192"/>
    </source>
</evidence>
<sequence>MRANKLFLICAALYTSSSFASYPEALERSFHETRIYHEDSDKVFGYAREKDKKIGSYFTYDINENRLGIGESKYSLDGNRFIKIKGREDNEMKNTVVPYFAKRYGAKFSSGDQGKAYVFLDYSCPFSRAFVQRGQLEQLANDGKEVWVMPMSRDATTEGILNYSALTCGSASSEDKLSRFLHWMKAGAANVQKSELKAAQCYYWLDLKPYYGLISELGLEGVPAVFEIKNSRVE</sequence>
<keyword evidence="3" id="KW-1185">Reference proteome</keyword>
<feature type="signal peptide" evidence="1">
    <location>
        <begin position="1"/>
        <end position="20"/>
    </location>
</feature>
<dbReference type="InterPro" id="IPR036249">
    <property type="entry name" value="Thioredoxin-like_sf"/>
</dbReference>
<evidence type="ECO:0000313" key="2">
    <source>
        <dbReference type="EMBL" id="KDM90824.1"/>
    </source>
</evidence>
<dbReference type="AlphaFoldDB" id="A0A066RKG2"/>
<keyword evidence="1" id="KW-0732">Signal</keyword>
<accession>A0A066RKG2</accession>
<reference evidence="2 3" key="1">
    <citation type="submission" date="2014-04" db="EMBL/GenBank/DDBJ databases">
        <title>Draft genome sequence of Photobacterium halotolerans S2753: a solonamide, ngercheumicin and holomycin producer.</title>
        <authorList>
            <person name="Machado H.R."/>
            <person name="Gram L."/>
        </authorList>
    </citation>
    <scope>NUCLEOTIDE SEQUENCE [LARGE SCALE GENOMIC DNA]</scope>
    <source>
        <strain evidence="2 3">S2753</strain>
    </source>
</reference>